<dbReference type="AlphaFoldDB" id="A0A1Z4KJD9"/>
<proteinExistence type="predicted"/>
<protein>
    <submittedName>
        <fullName evidence="1">Uncharacterized protein</fullName>
    </submittedName>
</protein>
<organism evidence="1 2">
    <name type="scientific">Trichormus variabilis NIES-23</name>
    <dbReference type="NCBI Taxonomy" id="1973479"/>
    <lineage>
        <taxon>Bacteria</taxon>
        <taxon>Bacillati</taxon>
        <taxon>Cyanobacteriota</taxon>
        <taxon>Cyanophyceae</taxon>
        <taxon>Nostocales</taxon>
        <taxon>Nostocaceae</taxon>
        <taxon>Trichormus</taxon>
    </lineage>
</organism>
<sequence>MIKRLFLRNHLQFTFDLLDEWEFDLQLEKIEPANVKMKKPKILEYHGEPPAQYGEEGDDEE</sequence>
<dbReference type="InterPro" id="IPR024047">
    <property type="entry name" value="MM3350-like_sf"/>
</dbReference>
<gene>
    <name evidence="1" type="ORF">NIES23_18890</name>
</gene>
<accession>A0A1Z4KJD9</accession>
<dbReference type="SUPFAM" id="SSF159941">
    <property type="entry name" value="MM3350-like"/>
    <property type="match status" value="1"/>
</dbReference>
<evidence type="ECO:0000313" key="2">
    <source>
        <dbReference type="Proteomes" id="UP000217507"/>
    </source>
</evidence>
<dbReference type="EMBL" id="AP018216">
    <property type="protein sequence ID" value="BAY69098.1"/>
    <property type="molecule type" value="Genomic_DNA"/>
</dbReference>
<evidence type="ECO:0000313" key="1">
    <source>
        <dbReference type="EMBL" id="BAY69098.1"/>
    </source>
</evidence>
<dbReference type="Gene3D" id="3.10.290.30">
    <property type="entry name" value="MM3350-like"/>
    <property type="match status" value="1"/>
</dbReference>
<reference evidence="1 2" key="1">
    <citation type="submission" date="2017-06" db="EMBL/GenBank/DDBJ databases">
        <title>Genome sequencing of cyanobaciteial culture collection at National Institute for Environmental Studies (NIES).</title>
        <authorList>
            <person name="Hirose Y."/>
            <person name="Shimura Y."/>
            <person name="Fujisawa T."/>
            <person name="Nakamura Y."/>
            <person name="Kawachi M."/>
        </authorList>
    </citation>
    <scope>NUCLEOTIDE SEQUENCE [LARGE SCALE GENOMIC DNA]</scope>
    <source>
        <strain evidence="1 2">NIES-23</strain>
    </source>
</reference>
<name>A0A1Z4KJD9_ANAVA</name>
<dbReference type="Proteomes" id="UP000217507">
    <property type="component" value="Chromosome"/>
</dbReference>